<reference evidence="1 2" key="1">
    <citation type="journal article" date="2013" name="Mar. Genomics">
        <title>Expression of sulfatases in Rhodopirellula baltica and the diversity of sulfatases in the genus Rhodopirellula.</title>
        <authorList>
            <person name="Wegner C.E."/>
            <person name="Richter-Heitmann T."/>
            <person name="Klindworth A."/>
            <person name="Klockow C."/>
            <person name="Richter M."/>
            <person name="Achstetter T."/>
            <person name="Glockner F.O."/>
            <person name="Harder J."/>
        </authorList>
    </citation>
    <scope>NUCLEOTIDE SEQUENCE [LARGE SCALE GENOMIC DNA]</scope>
    <source>
        <strain evidence="1 2">SM41</strain>
    </source>
</reference>
<proteinExistence type="predicted"/>
<dbReference type="Proteomes" id="UP000011885">
    <property type="component" value="Unassembled WGS sequence"/>
</dbReference>
<protein>
    <submittedName>
        <fullName evidence="1">Uncharacterized protein</fullName>
    </submittedName>
</protein>
<gene>
    <name evidence="1" type="ORF">RSSM_05297</name>
</gene>
<dbReference type="PATRIC" id="fig|1263870.3.peg.5614"/>
<dbReference type="EMBL" id="ANOH01000364">
    <property type="protein sequence ID" value="EMI53324.1"/>
    <property type="molecule type" value="Genomic_DNA"/>
</dbReference>
<dbReference type="AlphaFoldDB" id="M5TWB2"/>
<evidence type="ECO:0000313" key="2">
    <source>
        <dbReference type="Proteomes" id="UP000011885"/>
    </source>
</evidence>
<evidence type="ECO:0000313" key="1">
    <source>
        <dbReference type="EMBL" id="EMI53324.1"/>
    </source>
</evidence>
<accession>M5TWB2</accession>
<sequence length="119" mass="14003">MRDSFTATPNGSRTLETQHFDEMHGFTQQIPPTRKPVISRRKHLGGTANACLDHRTNFMRRIHRLSLCLIRMRERVSIKTAILLTNYSSKLLERQEPFQSAFRTFLEEAVRPQWYPNCN</sequence>
<keyword evidence="2" id="KW-1185">Reference proteome</keyword>
<name>M5TWB2_9BACT</name>
<comment type="caution">
    <text evidence="1">The sequence shown here is derived from an EMBL/GenBank/DDBJ whole genome shotgun (WGS) entry which is preliminary data.</text>
</comment>
<organism evidence="1 2">
    <name type="scientific">Rhodopirellula sallentina SM41</name>
    <dbReference type="NCBI Taxonomy" id="1263870"/>
    <lineage>
        <taxon>Bacteria</taxon>
        <taxon>Pseudomonadati</taxon>
        <taxon>Planctomycetota</taxon>
        <taxon>Planctomycetia</taxon>
        <taxon>Pirellulales</taxon>
        <taxon>Pirellulaceae</taxon>
        <taxon>Rhodopirellula</taxon>
    </lineage>
</organism>